<keyword evidence="7" id="KW-0732">Signal</keyword>
<evidence type="ECO:0000256" key="4">
    <source>
        <dbReference type="ARBA" id="ARBA00023136"/>
    </source>
</evidence>
<protein>
    <recommendedName>
        <fullName evidence="8">TMEM205-like domain-containing protein</fullName>
    </recommendedName>
</protein>
<evidence type="ECO:0000313" key="9">
    <source>
        <dbReference type="EnsemblPlants" id="LPERR04G09920.1"/>
    </source>
</evidence>
<feature type="transmembrane region" description="Helical" evidence="6">
    <location>
        <begin position="381"/>
        <end position="399"/>
    </location>
</feature>
<dbReference type="PANTHER" id="PTHR47652">
    <property type="entry name" value="MITOCHONDRIAL IMPORT INNER MEMBRANE TRANSLOCASE SUBUNIT TIM44"/>
    <property type="match status" value="1"/>
</dbReference>
<evidence type="ECO:0000256" key="5">
    <source>
        <dbReference type="SAM" id="MobiDB-lite"/>
    </source>
</evidence>
<name>A0A0D9W545_9ORYZ</name>
<feature type="transmembrane region" description="Helical" evidence="6">
    <location>
        <begin position="487"/>
        <end position="507"/>
    </location>
</feature>
<dbReference type="EnsemblPlants" id="LPERR04G09920.1">
    <property type="protein sequence ID" value="LPERR04G09920.1"/>
    <property type="gene ID" value="LPERR04G09920"/>
</dbReference>
<keyword evidence="10" id="KW-1185">Reference proteome</keyword>
<dbReference type="Proteomes" id="UP000032180">
    <property type="component" value="Chromosome 4"/>
</dbReference>
<dbReference type="Pfam" id="PF13664">
    <property type="entry name" value="DUF4149"/>
    <property type="match status" value="1"/>
</dbReference>
<dbReference type="AlphaFoldDB" id="A0A0D9W545"/>
<evidence type="ECO:0000256" key="1">
    <source>
        <dbReference type="ARBA" id="ARBA00004370"/>
    </source>
</evidence>
<reference evidence="9" key="3">
    <citation type="submission" date="2015-04" db="UniProtKB">
        <authorList>
            <consortium name="EnsemblPlants"/>
        </authorList>
    </citation>
    <scope>IDENTIFICATION</scope>
</reference>
<dbReference type="PANTHER" id="PTHR47652:SF3">
    <property type="entry name" value="MITOCHONDRIAL IMPORT INNER MEMBRANE TRANSLOCASE SUBUNIT TIM44"/>
    <property type="match status" value="1"/>
</dbReference>
<feature type="region of interest" description="Disordered" evidence="5">
    <location>
        <begin position="198"/>
        <end position="233"/>
    </location>
</feature>
<accession>A0A0D9W545</accession>
<evidence type="ECO:0000256" key="2">
    <source>
        <dbReference type="ARBA" id="ARBA00022692"/>
    </source>
</evidence>
<dbReference type="Gene3D" id="1.10.287.700">
    <property type="entry name" value="Helix hairpin bin"/>
    <property type="match status" value="1"/>
</dbReference>
<feature type="chain" id="PRO_5002348241" description="TMEM205-like domain-containing protein" evidence="7">
    <location>
        <begin position="24"/>
        <end position="519"/>
    </location>
</feature>
<evidence type="ECO:0000256" key="3">
    <source>
        <dbReference type="ARBA" id="ARBA00022989"/>
    </source>
</evidence>
<evidence type="ECO:0000256" key="6">
    <source>
        <dbReference type="SAM" id="Phobius"/>
    </source>
</evidence>
<reference evidence="10" key="2">
    <citation type="submission" date="2013-12" db="EMBL/GenBank/DDBJ databases">
        <authorList>
            <person name="Yu Y."/>
            <person name="Lee S."/>
            <person name="de Baynast K."/>
            <person name="Wissotski M."/>
            <person name="Liu L."/>
            <person name="Talag J."/>
            <person name="Goicoechea J."/>
            <person name="Angelova A."/>
            <person name="Jetty R."/>
            <person name="Kudrna D."/>
            <person name="Golser W."/>
            <person name="Rivera L."/>
            <person name="Zhang J."/>
            <person name="Wing R."/>
        </authorList>
    </citation>
    <scope>NUCLEOTIDE SEQUENCE</scope>
</reference>
<dbReference type="eggNOG" id="KOG2886">
    <property type="taxonomic scope" value="Eukaryota"/>
</dbReference>
<feature type="domain" description="TMEM205-like" evidence="8">
    <location>
        <begin position="312"/>
        <end position="411"/>
    </location>
</feature>
<keyword evidence="3 6" id="KW-1133">Transmembrane helix</keyword>
<sequence>MRRRVAMMNVVAIGLVLSTLAAAGVWSPAPTPPSPADGEHVIREGRRVVIVGYERELPLSPVGDGLGGGEGEGKIGDMVEGGGKEAMYEAKESATGKVFGAVRRCKDRLCGAARKAEDGVKEAASSVEHRAEDAARGAEEKVFDAASHVKDTAVGARDKVFDAASQAKETASGAKEKVFDGASGAKDKVFDAAGKAKDKASHVQHGATETVKNAQDKVSHAARNAGESVKERAMDAKDKAADIAETAEQYADDAAGRAARAEEAVKAKAGEAAGNLSDIARRARGVASDAAAHLIHLLGAPACTATAVMHLLGFAAAYGASLWVTFVSSHVLAAALPRQQLGMVQSKLFPVYFRAVAYGVGLALAAHLLGRERSSLAARAQSVNLLAALGLVLANMLLLEPKATKVMFERMKVEKEEGRGRDMADIVEPPPVVTVETANTATTTTVPTAAAVARKPADGGAAAAKSAADVQASKSRAVRLNQRLKKLNGYSSLCNVLCLMALTWHLVHLARRLQMGSAC</sequence>
<feature type="transmembrane region" description="Helical" evidence="6">
    <location>
        <begin position="311"/>
        <end position="336"/>
    </location>
</feature>
<reference evidence="9 10" key="1">
    <citation type="submission" date="2012-08" db="EMBL/GenBank/DDBJ databases">
        <title>Oryza genome evolution.</title>
        <authorList>
            <person name="Wing R.A."/>
        </authorList>
    </citation>
    <scope>NUCLEOTIDE SEQUENCE</scope>
</reference>
<evidence type="ECO:0000256" key="7">
    <source>
        <dbReference type="SAM" id="SignalP"/>
    </source>
</evidence>
<comment type="subcellular location">
    <subcellularLocation>
        <location evidence="1">Membrane</location>
    </subcellularLocation>
</comment>
<feature type="transmembrane region" description="Helical" evidence="6">
    <location>
        <begin position="348"/>
        <end position="369"/>
    </location>
</feature>
<evidence type="ECO:0000313" key="10">
    <source>
        <dbReference type="Proteomes" id="UP000032180"/>
    </source>
</evidence>
<dbReference type="GO" id="GO:0016020">
    <property type="term" value="C:membrane"/>
    <property type="evidence" value="ECO:0007669"/>
    <property type="project" value="UniProtKB-SubCell"/>
</dbReference>
<feature type="signal peptide" evidence="7">
    <location>
        <begin position="1"/>
        <end position="23"/>
    </location>
</feature>
<dbReference type="InterPro" id="IPR025423">
    <property type="entry name" value="TMEM205-like"/>
</dbReference>
<organism evidence="9 10">
    <name type="scientific">Leersia perrieri</name>
    <dbReference type="NCBI Taxonomy" id="77586"/>
    <lineage>
        <taxon>Eukaryota</taxon>
        <taxon>Viridiplantae</taxon>
        <taxon>Streptophyta</taxon>
        <taxon>Embryophyta</taxon>
        <taxon>Tracheophyta</taxon>
        <taxon>Spermatophyta</taxon>
        <taxon>Magnoliopsida</taxon>
        <taxon>Liliopsida</taxon>
        <taxon>Poales</taxon>
        <taxon>Poaceae</taxon>
        <taxon>BOP clade</taxon>
        <taxon>Oryzoideae</taxon>
        <taxon>Oryzeae</taxon>
        <taxon>Oryzinae</taxon>
        <taxon>Leersia</taxon>
    </lineage>
</organism>
<dbReference type="Gramene" id="LPERR04G09920.1">
    <property type="protein sequence ID" value="LPERR04G09920.1"/>
    <property type="gene ID" value="LPERR04G09920"/>
</dbReference>
<evidence type="ECO:0000259" key="8">
    <source>
        <dbReference type="Pfam" id="PF13664"/>
    </source>
</evidence>
<dbReference type="HOGENOM" id="CLU_044914_0_0_1"/>
<proteinExistence type="predicted"/>
<keyword evidence="2 6" id="KW-0812">Transmembrane</keyword>
<keyword evidence="4 6" id="KW-0472">Membrane</keyword>